<dbReference type="AlphaFoldDB" id="A0A357VJH5"/>
<evidence type="ECO:0000313" key="2">
    <source>
        <dbReference type="Proteomes" id="UP000264445"/>
    </source>
</evidence>
<comment type="caution">
    <text evidence="1">The sequence shown here is derived from an EMBL/GenBank/DDBJ whole genome shotgun (WGS) entry which is preliminary data.</text>
</comment>
<dbReference type="Proteomes" id="UP000264445">
    <property type="component" value="Unassembled WGS sequence"/>
</dbReference>
<dbReference type="Gene3D" id="3.30.70.2940">
    <property type="match status" value="1"/>
</dbReference>
<sequence>MARVASEETSGRFFNKVKKIRIYRNQSPRRVKCMIKFKIIPYDVVFFGSGRPFNVGDVVYSIFPYPHTLAGAICAKIHAHTKIDTSKILKNVYGPFIEKGGKLYFPKPSSILGERKKEEVESVFQAHPYELNTKLFRKENTNADSNIKTFPLYMGKEDIGTFPAFISIEGLRKWLKGEKIEIHEILQYKEIFTKEERVGIKMDSTVNAVGGEENALYRIEFMRLKEDVSLVVWIEFDFEAEEIRKTGFSDENKLMEIFNQPPRALKIGGEMKNAFYELGRENFLEFLRENLGVSQMVKVRAGDIVKVLFLTPGVFPNFKFYMEGFEMFSMVLEKYTIVGKYSPKLKIRKTVRAFPSGTVMWFEAKENMLLMNPTFIVPENGYCSFKIPSGEQDFIGSNLILIGKEEVKNV</sequence>
<protein>
    <submittedName>
        <fullName evidence="1">Type III-B CRISPR module-associated protein Cmr3</fullName>
    </submittedName>
</protein>
<dbReference type="InterPro" id="IPR019117">
    <property type="entry name" value="CRISPR-assoc_protein_Cmr3"/>
</dbReference>
<gene>
    <name evidence="1" type="primary">cmr3</name>
    <name evidence="1" type="ORF">DEA61_01415</name>
</gene>
<dbReference type="NCBIfam" id="TIGR01888">
    <property type="entry name" value="cas_cmr3"/>
    <property type="match status" value="1"/>
</dbReference>
<proteinExistence type="predicted"/>
<accession>A0A357VJH5</accession>
<name>A0A357VJH5_9THEO</name>
<dbReference type="CDD" id="cd09656">
    <property type="entry name" value="Cmr3_III-B"/>
    <property type="match status" value="1"/>
</dbReference>
<dbReference type="Pfam" id="PF09700">
    <property type="entry name" value="Cas_Cmr3"/>
    <property type="match status" value="1"/>
</dbReference>
<dbReference type="InterPro" id="IPR010165">
    <property type="entry name" value="CRISPR-Cmr3_IIIB"/>
</dbReference>
<reference evidence="1 2" key="1">
    <citation type="journal article" date="2018" name="Nat. Biotechnol.">
        <title>A standardized bacterial taxonomy based on genome phylogeny substantially revises the tree of life.</title>
        <authorList>
            <person name="Parks D.H."/>
            <person name="Chuvochina M."/>
            <person name="Waite D.W."/>
            <person name="Rinke C."/>
            <person name="Skarshewski A."/>
            <person name="Chaumeil P.A."/>
            <person name="Hugenholtz P."/>
        </authorList>
    </citation>
    <scope>NUCLEOTIDE SEQUENCE [LARGE SCALE GENOMIC DNA]</scope>
    <source>
        <strain evidence="1">UBA12544</strain>
    </source>
</reference>
<organism evidence="1 2">
    <name type="scientific">Caldanaerobacter subterraneus</name>
    <dbReference type="NCBI Taxonomy" id="911092"/>
    <lineage>
        <taxon>Bacteria</taxon>
        <taxon>Bacillati</taxon>
        <taxon>Bacillota</taxon>
        <taxon>Clostridia</taxon>
        <taxon>Thermoanaerobacterales</taxon>
        <taxon>Thermoanaerobacteraceae</taxon>
        <taxon>Caldanaerobacter</taxon>
    </lineage>
</organism>
<dbReference type="EMBL" id="DOLB01000032">
    <property type="protein sequence ID" value="HBT48525.1"/>
    <property type="molecule type" value="Genomic_DNA"/>
</dbReference>
<evidence type="ECO:0000313" key="1">
    <source>
        <dbReference type="EMBL" id="HBT48525.1"/>
    </source>
</evidence>